<organism evidence="2">
    <name type="scientific">Rhizophora mucronata</name>
    <name type="common">Asiatic mangrove</name>
    <dbReference type="NCBI Taxonomy" id="61149"/>
    <lineage>
        <taxon>Eukaryota</taxon>
        <taxon>Viridiplantae</taxon>
        <taxon>Streptophyta</taxon>
        <taxon>Embryophyta</taxon>
        <taxon>Tracheophyta</taxon>
        <taxon>Spermatophyta</taxon>
        <taxon>Magnoliopsida</taxon>
        <taxon>eudicotyledons</taxon>
        <taxon>Gunneridae</taxon>
        <taxon>Pentapetalae</taxon>
        <taxon>rosids</taxon>
        <taxon>fabids</taxon>
        <taxon>Malpighiales</taxon>
        <taxon>Rhizophoraceae</taxon>
        <taxon>Rhizophora</taxon>
    </lineage>
</organism>
<feature type="compositionally biased region" description="Basic and acidic residues" evidence="1">
    <location>
        <begin position="20"/>
        <end position="33"/>
    </location>
</feature>
<proteinExistence type="predicted"/>
<sequence>MSTVLSREIQTENVQRITNKQEKNEWDHGRQDYSFKGAFGRQDSIEGQ</sequence>
<protein>
    <submittedName>
        <fullName evidence="2">Uncharacterized protein</fullName>
    </submittedName>
</protein>
<feature type="region of interest" description="Disordered" evidence="1">
    <location>
        <begin position="20"/>
        <end position="48"/>
    </location>
</feature>
<dbReference type="EMBL" id="GGEC01004217">
    <property type="protein sequence ID" value="MBW84700.1"/>
    <property type="molecule type" value="Transcribed_RNA"/>
</dbReference>
<evidence type="ECO:0000256" key="1">
    <source>
        <dbReference type="SAM" id="MobiDB-lite"/>
    </source>
</evidence>
<name>A0A2P2IU00_RHIMU</name>
<evidence type="ECO:0000313" key="2">
    <source>
        <dbReference type="EMBL" id="MBW84700.1"/>
    </source>
</evidence>
<dbReference type="AlphaFoldDB" id="A0A2P2IU00"/>
<accession>A0A2P2IU00</accession>
<reference evidence="2" key="1">
    <citation type="submission" date="2018-02" db="EMBL/GenBank/DDBJ databases">
        <title>Rhizophora mucronata_Transcriptome.</title>
        <authorList>
            <person name="Meera S.P."/>
            <person name="Sreeshan A."/>
            <person name="Augustine A."/>
        </authorList>
    </citation>
    <scope>NUCLEOTIDE SEQUENCE</scope>
    <source>
        <tissue evidence="2">Leaf</tissue>
    </source>
</reference>